<dbReference type="InterPro" id="IPR035906">
    <property type="entry name" value="MetI-like_sf"/>
</dbReference>
<dbReference type="STRING" id="1424661.SAMN05216281_101426"/>
<evidence type="ECO:0000256" key="6">
    <source>
        <dbReference type="ARBA" id="ARBA00023136"/>
    </source>
</evidence>
<dbReference type="GO" id="GO:0055085">
    <property type="term" value="P:transmembrane transport"/>
    <property type="evidence" value="ECO:0007669"/>
    <property type="project" value="InterPro"/>
</dbReference>
<keyword evidence="5 7" id="KW-1133">Transmembrane helix</keyword>
<dbReference type="OrthoDB" id="9794684at2"/>
<dbReference type="PANTHER" id="PTHR32243:SF52">
    <property type="entry name" value="ABC TRANSPORTER PERMEASE PROTEIN"/>
    <property type="match status" value="1"/>
</dbReference>
<keyword evidence="10" id="KW-1185">Reference proteome</keyword>
<comment type="caution">
    <text evidence="9">The sequence shown here is derived from an EMBL/GenBank/DDBJ whole genome shotgun (WGS) entry which is preliminary data.</text>
</comment>
<dbReference type="Pfam" id="PF00528">
    <property type="entry name" value="BPD_transp_1"/>
    <property type="match status" value="1"/>
</dbReference>
<feature type="transmembrane region" description="Helical" evidence="7">
    <location>
        <begin position="210"/>
        <end position="231"/>
    </location>
</feature>
<evidence type="ECO:0000256" key="2">
    <source>
        <dbReference type="ARBA" id="ARBA00022448"/>
    </source>
</evidence>
<evidence type="ECO:0000256" key="8">
    <source>
        <dbReference type="SAM" id="MobiDB-lite"/>
    </source>
</evidence>
<dbReference type="Proteomes" id="UP000297654">
    <property type="component" value="Unassembled WGS sequence"/>
</dbReference>
<evidence type="ECO:0000313" key="9">
    <source>
        <dbReference type="EMBL" id="TFB88712.1"/>
    </source>
</evidence>
<dbReference type="EMBL" id="SOFF01000031">
    <property type="protein sequence ID" value="TFB88712.1"/>
    <property type="molecule type" value="Genomic_DNA"/>
</dbReference>
<gene>
    <name evidence="9" type="ORF">E3O10_13210</name>
</gene>
<dbReference type="CDD" id="cd06261">
    <property type="entry name" value="TM_PBP2"/>
    <property type="match status" value="1"/>
</dbReference>
<evidence type="ECO:0000256" key="1">
    <source>
        <dbReference type="ARBA" id="ARBA00004651"/>
    </source>
</evidence>
<dbReference type="SUPFAM" id="SSF161098">
    <property type="entry name" value="MetI-like"/>
    <property type="match status" value="1"/>
</dbReference>
<dbReference type="AlphaFoldDB" id="A0A1H8B200"/>
<evidence type="ECO:0000256" key="7">
    <source>
        <dbReference type="RuleBase" id="RU363032"/>
    </source>
</evidence>
<accession>A0A1H8B200</accession>
<dbReference type="RefSeq" id="WP_092106727.1">
    <property type="nucleotide sequence ID" value="NZ_FOCN01000001.1"/>
</dbReference>
<dbReference type="InterPro" id="IPR000515">
    <property type="entry name" value="MetI-like"/>
</dbReference>
<dbReference type="PROSITE" id="PS50928">
    <property type="entry name" value="ABC_TM1"/>
    <property type="match status" value="1"/>
</dbReference>
<evidence type="ECO:0000313" key="10">
    <source>
        <dbReference type="Proteomes" id="UP000297654"/>
    </source>
</evidence>
<comment type="similarity">
    <text evidence="7">Belongs to the binding-protein-dependent transport system permease family.</text>
</comment>
<feature type="transmembrane region" description="Helical" evidence="7">
    <location>
        <begin position="162"/>
        <end position="181"/>
    </location>
</feature>
<feature type="transmembrane region" description="Helical" evidence="7">
    <location>
        <begin position="262"/>
        <end position="284"/>
    </location>
</feature>
<dbReference type="InterPro" id="IPR050901">
    <property type="entry name" value="BP-dep_ABC_trans_perm"/>
</dbReference>
<organism evidence="9 10">
    <name type="scientific">Cryobacterium luteum</name>
    <dbReference type="NCBI Taxonomy" id="1424661"/>
    <lineage>
        <taxon>Bacteria</taxon>
        <taxon>Bacillati</taxon>
        <taxon>Actinomycetota</taxon>
        <taxon>Actinomycetes</taxon>
        <taxon>Micrococcales</taxon>
        <taxon>Microbacteriaceae</taxon>
        <taxon>Cryobacterium</taxon>
    </lineage>
</organism>
<evidence type="ECO:0000256" key="5">
    <source>
        <dbReference type="ARBA" id="ARBA00022989"/>
    </source>
</evidence>
<keyword evidence="3" id="KW-1003">Cell membrane</keyword>
<feature type="region of interest" description="Disordered" evidence="8">
    <location>
        <begin position="1"/>
        <end position="30"/>
    </location>
</feature>
<proteinExistence type="inferred from homology"/>
<feature type="compositionally biased region" description="Low complexity" evidence="8">
    <location>
        <begin position="1"/>
        <end position="14"/>
    </location>
</feature>
<sequence length="298" mass="32220">MSTVTAAPVSTAPRPSTPTPPRRRSKRMRHRATSTALTIFTWIVTLGFFFPVAWMVFTAFKTEAAAATRTPTIFTALSLDRFAEVLDRGFGVYLLNSLTASVMSTVIVLLLAIPAAYGLSIRPIIKSTDALFFFISTRFMPIAAAIIPIYLLLQGLGMLDNITALSVLYVGMNLPLAVWMMRSFFSEVPLEIVEAAQIDGANFFTELVRVVLPIVAPGIAAAALICFIFAWNEYFLASLLTSTMARTTPPFLGSFVDGRGQFLAVLSAASTLAVLPVVLAGWLAQKRLVTGLAMGAIK</sequence>
<name>A0A1H8B200_9MICO</name>
<feature type="transmembrane region" description="Helical" evidence="7">
    <location>
        <begin position="32"/>
        <end position="57"/>
    </location>
</feature>
<dbReference type="Gene3D" id="1.10.3720.10">
    <property type="entry name" value="MetI-like"/>
    <property type="match status" value="1"/>
</dbReference>
<keyword evidence="6 7" id="KW-0472">Membrane</keyword>
<evidence type="ECO:0000256" key="4">
    <source>
        <dbReference type="ARBA" id="ARBA00022692"/>
    </source>
</evidence>
<reference evidence="9 10" key="1">
    <citation type="submission" date="2019-03" db="EMBL/GenBank/DDBJ databases">
        <title>Genomics of glacier-inhabiting Cryobacterium strains.</title>
        <authorList>
            <person name="Liu Q."/>
            <person name="Xin Y.-H."/>
        </authorList>
    </citation>
    <scope>NUCLEOTIDE SEQUENCE [LARGE SCALE GENOMIC DNA]</scope>
    <source>
        <strain evidence="9 10">Hh15</strain>
    </source>
</reference>
<dbReference type="PANTHER" id="PTHR32243">
    <property type="entry name" value="MALTOSE TRANSPORT SYSTEM PERMEASE-RELATED"/>
    <property type="match status" value="1"/>
</dbReference>
<protein>
    <submittedName>
        <fullName evidence="9">Carbohydrate ABC transporter permease</fullName>
    </submittedName>
</protein>
<feature type="transmembrane region" description="Helical" evidence="7">
    <location>
        <begin position="98"/>
        <end position="119"/>
    </location>
</feature>
<feature type="transmembrane region" description="Helical" evidence="7">
    <location>
        <begin position="131"/>
        <end position="150"/>
    </location>
</feature>
<dbReference type="GO" id="GO:0005886">
    <property type="term" value="C:plasma membrane"/>
    <property type="evidence" value="ECO:0007669"/>
    <property type="project" value="UniProtKB-SubCell"/>
</dbReference>
<keyword evidence="2 7" id="KW-0813">Transport</keyword>
<evidence type="ECO:0000256" key="3">
    <source>
        <dbReference type="ARBA" id="ARBA00022475"/>
    </source>
</evidence>
<comment type="subcellular location">
    <subcellularLocation>
        <location evidence="1 7">Cell membrane</location>
        <topology evidence="1 7">Multi-pass membrane protein</topology>
    </subcellularLocation>
</comment>
<feature type="compositionally biased region" description="Basic residues" evidence="8">
    <location>
        <begin position="21"/>
        <end position="30"/>
    </location>
</feature>
<keyword evidence="4 7" id="KW-0812">Transmembrane</keyword>